<organism evidence="1 2">
    <name type="scientific">Pedobacter steynii</name>
    <dbReference type="NCBI Taxonomy" id="430522"/>
    <lineage>
        <taxon>Bacteria</taxon>
        <taxon>Pseudomonadati</taxon>
        <taxon>Bacteroidota</taxon>
        <taxon>Sphingobacteriia</taxon>
        <taxon>Sphingobacteriales</taxon>
        <taxon>Sphingobacteriaceae</taxon>
        <taxon>Pedobacter</taxon>
    </lineage>
</organism>
<accession>A0A1H0KBP7</accession>
<protein>
    <submittedName>
        <fullName evidence="1">Uncharacterized protein</fullName>
    </submittedName>
</protein>
<dbReference type="AlphaFoldDB" id="A0A1H0KBP7"/>
<reference evidence="2" key="1">
    <citation type="submission" date="2016-10" db="EMBL/GenBank/DDBJ databases">
        <authorList>
            <person name="Varghese N."/>
            <person name="Submissions S."/>
        </authorList>
    </citation>
    <scope>NUCLEOTIDE SEQUENCE [LARGE SCALE GENOMIC DNA]</scope>
    <source>
        <strain evidence="2">DSM 19110</strain>
    </source>
</reference>
<evidence type="ECO:0000313" key="2">
    <source>
        <dbReference type="Proteomes" id="UP000183200"/>
    </source>
</evidence>
<name>A0A1H0KBP7_9SPHI</name>
<dbReference type="Proteomes" id="UP000183200">
    <property type="component" value="Unassembled WGS sequence"/>
</dbReference>
<gene>
    <name evidence="1" type="ORF">SAMN05421820_1168</name>
</gene>
<sequence>MQTNINNRIGVYIPQQYIDQIEEANKLSVKLAH</sequence>
<proteinExistence type="predicted"/>
<keyword evidence="2" id="KW-1185">Reference proteome</keyword>
<evidence type="ECO:0000313" key="1">
    <source>
        <dbReference type="EMBL" id="SDO53259.1"/>
    </source>
</evidence>
<dbReference type="EMBL" id="FNGY01000016">
    <property type="protein sequence ID" value="SDO53259.1"/>
    <property type="molecule type" value="Genomic_DNA"/>
</dbReference>